<dbReference type="Pfam" id="PF25967">
    <property type="entry name" value="RND-MFP_C"/>
    <property type="match status" value="1"/>
</dbReference>
<dbReference type="STRING" id="1576369.SAMN05421753_12814"/>
<dbReference type="PROSITE" id="PS51257">
    <property type="entry name" value="PROKAR_LIPOPROTEIN"/>
    <property type="match status" value="1"/>
</dbReference>
<dbReference type="Gene3D" id="2.40.420.20">
    <property type="match status" value="1"/>
</dbReference>
<reference evidence="10" key="1">
    <citation type="submission" date="2016-10" db="EMBL/GenBank/DDBJ databases">
        <authorList>
            <person name="Varghese N."/>
            <person name="Submissions S."/>
        </authorList>
    </citation>
    <scope>NUCLEOTIDE SEQUENCE [LARGE SCALE GENOMIC DNA]</scope>
    <source>
        <strain evidence="10">DSM 26348</strain>
    </source>
</reference>
<evidence type="ECO:0000259" key="6">
    <source>
        <dbReference type="Pfam" id="PF25917"/>
    </source>
</evidence>
<comment type="subcellular location">
    <subcellularLocation>
        <location evidence="1">Cell envelope</location>
    </subcellularLocation>
</comment>
<dbReference type="SUPFAM" id="SSF111369">
    <property type="entry name" value="HlyD-like secretion proteins"/>
    <property type="match status" value="1"/>
</dbReference>
<dbReference type="Pfam" id="PF25944">
    <property type="entry name" value="Beta-barrel_RND"/>
    <property type="match status" value="1"/>
</dbReference>
<dbReference type="Proteomes" id="UP000199518">
    <property type="component" value="Unassembled WGS sequence"/>
</dbReference>
<dbReference type="NCBIfam" id="TIGR01730">
    <property type="entry name" value="RND_mfp"/>
    <property type="match status" value="1"/>
</dbReference>
<dbReference type="InterPro" id="IPR058625">
    <property type="entry name" value="MdtA-like_BSH"/>
</dbReference>
<feature type="compositionally biased region" description="Basic and acidic residues" evidence="4">
    <location>
        <begin position="391"/>
        <end position="403"/>
    </location>
</feature>
<dbReference type="Gene3D" id="2.40.30.170">
    <property type="match status" value="1"/>
</dbReference>
<keyword evidence="10" id="KW-1185">Reference proteome</keyword>
<feature type="coiled-coil region" evidence="3">
    <location>
        <begin position="99"/>
        <end position="126"/>
    </location>
</feature>
<evidence type="ECO:0000259" key="7">
    <source>
        <dbReference type="Pfam" id="PF25944"/>
    </source>
</evidence>
<evidence type="ECO:0000256" key="1">
    <source>
        <dbReference type="ARBA" id="ARBA00004196"/>
    </source>
</evidence>
<protein>
    <submittedName>
        <fullName evidence="9">RND family efflux transporter, MFP subunit</fullName>
    </submittedName>
</protein>
<dbReference type="AlphaFoldDB" id="A0A1I3TBE1"/>
<evidence type="ECO:0000259" key="8">
    <source>
        <dbReference type="Pfam" id="PF25967"/>
    </source>
</evidence>
<dbReference type="PANTHER" id="PTHR30158:SF10">
    <property type="entry name" value="CATION EFFLUX PUMP"/>
    <property type="match status" value="1"/>
</dbReference>
<evidence type="ECO:0000256" key="2">
    <source>
        <dbReference type="ARBA" id="ARBA00009477"/>
    </source>
</evidence>
<comment type="similarity">
    <text evidence="2">Belongs to the membrane fusion protein (MFP) (TC 8.A.1) family.</text>
</comment>
<dbReference type="GO" id="GO:0030313">
    <property type="term" value="C:cell envelope"/>
    <property type="evidence" value="ECO:0007669"/>
    <property type="project" value="UniProtKB-SubCell"/>
</dbReference>
<keyword evidence="3" id="KW-0175">Coiled coil</keyword>
<dbReference type="EMBL" id="FOQD01000028">
    <property type="protein sequence ID" value="SFJ66807.1"/>
    <property type="molecule type" value="Genomic_DNA"/>
</dbReference>
<evidence type="ECO:0000313" key="10">
    <source>
        <dbReference type="Proteomes" id="UP000199518"/>
    </source>
</evidence>
<dbReference type="Gene3D" id="2.40.50.100">
    <property type="match status" value="1"/>
</dbReference>
<feature type="domain" description="Multidrug resistance protein MdtA-like beta-barrel" evidence="7">
    <location>
        <begin position="204"/>
        <end position="291"/>
    </location>
</feature>
<sequence>MRKPFQAVIGLGLLLIWSGCQPRNQFVAPPPAKVTVALPIERPVQEYFYTTGQTRAVASVQLRARVGGYLEEIRFKDGDLVQKDQVLFIIDQAPYQASVDSAKAALEKTRAQLVLAERQLARTRLLAKENAATESNLDIQEAERASAAADVASADAALRQAQLNLDYTEIHAPFAGRIGRHQVDLGNLITTGDTVLASLETVDPIYVFFTLSESDLLRFTEMQKTGELQRISDSDPPKFEMALGNSDEFLFAGKLDFREFGINPQTGTTDRRAVFPNTDSELVPGLFCRLRAPIGPPRERLLVDERAVASDQRGTYVLTVNPKNEVELKMVKVGPLDGGLRAIESGIVATDRVVINGLQRARPGSTVDPEVVPMVARVESMQAADKVIAQKDADARQKVKDNKATTGPTPDSNGASVPNKDSGQ</sequence>
<dbReference type="InterPro" id="IPR058627">
    <property type="entry name" value="MdtA-like_C"/>
</dbReference>
<dbReference type="PANTHER" id="PTHR30158">
    <property type="entry name" value="ACRA/E-RELATED COMPONENT OF DRUG EFFLUX TRANSPORTER"/>
    <property type="match status" value="1"/>
</dbReference>
<dbReference type="InterPro" id="IPR006143">
    <property type="entry name" value="RND_pump_MFP"/>
</dbReference>
<dbReference type="GO" id="GO:0022857">
    <property type="term" value="F:transmembrane transporter activity"/>
    <property type="evidence" value="ECO:0007669"/>
    <property type="project" value="InterPro"/>
</dbReference>
<feature type="domain" description="Multidrug resistance protein MdtA-like C-terminal permuted SH3" evidence="8">
    <location>
        <begin position="302"/>
        <end position="360"/>
    </location>
</feature>
<dbReference type="GO" id="GO:0046677">
    <property type="term" value="P:response to antibiotic"/>
    <property type="evidence" value="ECO:0007669"/>
    <property type="project" value="TreeGrafter"/>
</dbReference>
<evidence type="ECO:0000259" key="5">
    <source>
        <dbReference type="Pfam" id="PF25876"/>
    </source>
</evidence>
<dbReference type="InterPro" id="IPR058624">
    <property type="entry name" value="MdtA-like_HH"/>
</dbReference>
<evidence type="ECO:0000256" key="4">
    <source>
        <dbReference type="SAM" id="MobiDB-lite"/>
    </source>
</evidence>
<feature type="domain" description="Multidrug resistance protein MdtA-like barrel-sandwich hybrid" evidence="6">
    <location>
        <begin position="60"/>
        <end position="195"/>
    </location>
</feature>
<evidence type="ECO:0000313" key="9">
    <source>
        <dbReference type="EMBL" id="SFJ66807.1"/>
    </source>
</evidence>
<dbReference type="Pfam" id="PF25917">
    <property type="entry name" value="BSH_RND"/>
    <property type="match status" value="1"/>
</dbReference>
<organism evidence="9 10">
    <name type="scientific">Planctomicrobium piriforme</name>
    <dbReference type="NCBI Taxonomy" id="1576369"/>
    <lineage>
        <taxon>Bacteria</taxon>
        <taxon>Pseudomonadati</taxon>
        <taxon>Planctomycetota</taxon>
        <taxon>Planctomycetia</taxon>
        <taxon>Planctomycetales</taxon>
        <taxon>Planctomycetaceae</taxon>
        <taxon>Planctomicrobium</taxon>
    </lineage>
</organism>
<dbReference type="Pfam" id="PF25876">
    <property type="entry name" value="HH_MFP_RND"/>
    <property type="match status" value="1"/>
</dbReference>
<proteinExistence type="inferred from homology"/>
<feature type="domain" description="Multidrug resistance protein MdtA-like alpha-helical hairpin" evidence="5">
    <location>
        <begin position="100"/>
        <end position="168"/>
    </location>
</feature>
<dbReference type="RefSeq" id="WP_175517766.1">
    <property type="nucleotide sequence ID" value="NZ_FOQD01000028.1"/>
</dbReference>
<name>A0A1I3TBE1_9PLAN</name>
<feature type="compositionally biased region" description="Polar residues" evidence="4">
    <location>
        <begin position="404"/>
        <end position="424"/>
    </location>
</feature>
<dbReference type="Gene3D" id="1.10.287.470">
    <property type="entry name" value="Helix hairpin bin"/>
    <property type="match status" value="1"/>
</dbReference>
<accession>A0A1I3TBE1</accession>
<feature type="region of interest" description="Disordered" evidence="4">
    <location>
        <begin position="391"/>
        <end position="424"/>
    </location>
</feature>
<dbReference type="GO" id="GO:0005886">
    <property type="term" value="C:plasma membrane"/>
    <property type="evidence" value="ECO:0007669"/>
    <property type="project" value="TreeGrafter"/>
</dbReference>
<evidence type="ECO:0000256" key="3">
    <source>
        <dbReference type="SAM" id="Coils"/>
    </source>
</evidence>
<gene>
    <name evidence="9" type="ORF">SAMN05421753_12814</name>
</gene>
<dbReference type="InterPro" id="IPR058626">
    <property type="entry name" value="MdtA-like_b-barrel"/>
</dbReference>